<evidence type="ECO:0000313" key="7">
    <source>
        <dbReference type="Proteomes" id="UP001595776"/>
    </source>
</evidence>
<gene>
    <name evidence="6" type="ORF">ACFO5Q_10745</name>
</gene>
<dbReference type="Pfam" id="PF01734">
    <property type="entry name" value="Patatin"/>
    <property type="match status" value="1"/>
</dbReference>
<name>A0ABV8UAW1_9PROT</name>
<dbReference type="RefSeq" id="WP_082719770.1">
    <property type="nucleotide sequence ID" value="NZ_JBHSCR010000007.1"/>
</dbReference>
<evidence type="ECO:0000256" key="1">
    <source>
        <dbReference type="ARBA" id="ARBA00022801"/>
    </source>
</evidence>
<keyword evidence="1 4" id="KW-0378">Hydrolase</keyword>
<dbReference type="Gene3D" id="3.40.1090.10">
    <property type="entry name" value="Cytosolic phospholipase A2 catalytic domain"/>
    <property type="match status" value="1"/>
</dbReference>
<accession>A0ABV8UAW1</accession>
<feature type="active site" description="Proton acceptor" evidence="4">
    <location>
        <position position="152"/>
    </location>
</feature>
<keyword evidence="7" id="KW-1185">Reference proteome</keyword>
<dbReference type="PANTHER" id="PTHR14226:SF76">
    <property type="entry name" value="NTE FAMILY PROTEIN RSSA"/>
    <property type="match status" value="1"/>
</dbReference>
<dbReference type="SUPFAM" id="SSF52151">
    <property type="entry name" value="FabD/lysophospholipase-like"/>
    <property type="match status" value="1"/>
</dbReference>
<feature type="short sequence motif" description="GXSXG" evidence="4">
    <location>
        <begin position="36"/>
        <end position="40"/>
    </location>
</feature>
<dbReference type="Proteomes" id="UP001595776">
    <property type="component" value="Unassembled WGS sequence"/>
</dbReference>
<comment type="caution">
    <text evidence="4">Lacks conserved residue(s) required for the propagation of feature annotation.</text>
</comment>
<sequence>MRIGLALGGGAGLGWAHIGVVRVLEAEGIHADIVSGTSIGSIVGACVAADMLDDLEEIARELTFKEMLSLGQFGFKSGSLIGAGKIERRLRDHFGTLAIEQMPKPFAAVAADLYTGERVVFDKGDVVTALRASSAVPGVLPPVETGRMLLGDGGMVDPIPVSAARDLGADFIIAVDLQGDYEGRARRYGLSPDGKKNGRALRTARAGWSMALQALSRARLELDQPDVIITPEIGHIDMVDFTKAHELIALGKKVALDELPSIWAAMERANLAEKSA</sequence>
<organism evidence="6 7">
    <name type="scientific">Kordiimonas lipolytica</name>
    <dbReference type="NCBI Taxonomy" id="1662421"/>
    <lineage>
        <taxon>Bacteria</taxon>
        <taxon>Pseudomonadati</taxon>
        <taxon>Pseudomonadota</taxon>
        <taxon>Alphaproteobacteria</taxon>
        <taxon>Kordiimonadales</taxon>
        <taxon>Kordiimonadaceae</taxon>
        <taxon>Kordiimonas</taxon>
    </lineage>
</organism>
<keyword evidence="3 4" id="KW-0443">Lipid metabolism</keyword>
<evidence type="ECO:0000256" key="4">
    <source>
        <dbReference type="PROSITE-ProRule" id="PRU01161"/>
    </source>
</evidence>
<feature type="domain" description="PNPLA" evidence="5">
    <location>
        <begin position="5"/>
        <end position="165"/>
    </location>
</feature>
<dbReference type="EMBL" id="JBHSCR010000007">
    <property type="protein sequence ID" value="MFC4348324.1"/>
    <property type="molecule type" value="Genomic_DNA"/>
</dbReference>
<proteinExistence type="predicted"/>
<feature type="active site" description="Nucleophile" evidence="4">
    <location>
        <position position="38"/>
    </location>
</feature>
<protein>
    <submittedName>
        <fullName evidence="6">Patatin-like phospholipase family protein</fullName>
    </submittedName>
</protein>
<feature type="short sequence motif" description="DGA/G" evidence="4">
    <location>
        <begin position="152"/>
        <end position="154"/>
    </location>
</feature>
<evidence type="ECO:0000256" key="2">
    <source>
        <dbReference type="ARBA" id="ARBA00022963"/>
    </source>
</evidence>
<dbReference type="InterPro" id="IPR050301">
    <property type="entry name" value="NTE"/>
</dbReference>
<evidence type="ECO:0000313" key="6">
    <source>
        <dbReference type="EMBL" id="MFC4348324.1"/>
    </source>
</evidence>
<reference evidence="7" key="1">
    <citation type="journal article" date="2019" name="Int. J. Syst. Evol. Microbiol.">
        <title>The Global Catalogue of Microorganisms (GCM) 10K type strain sequencing project: providing services to taxonomists for standard genome sequencing and annotation.</title>
        <authorList>
            <consortium name="The Broad Institute Genomics Platform"/>
            <consortium name="The Broad Institute Genome Sequencing Center for Infectious Disease"/>
            <person name="Wu L."/>
            <person name="Ma J."/>
        </authorList>
    </citation>
    <scope>NUCLEOTIDE SEQUENCE [LARGE SCALE GENOMIC DNA]</scope>
    <source>
        <strain evidence="7">CGMCC 1.15304</strain>
    </source>
</reference>
<evidence type="ECO:0000259" key="5">
    <source>
        <dbReference type="PROSITE" id="PS51635"/>
    </source>
</evidence>
<dbReference type="PANTHER" id="PTHR14226">
    <property type="entry name" value="NEUROPATHY TARGET ESTERASE/SWISS CHEESE D.MELANOGASTER"/>
    <property type="match status" value="1"/>
</dbReference>
<dbReference type="InterPro" id="IPR002641">
    <property type="entry name" value="PNPLA_dom"/>
</dbReference>
<dbReference type="InterPro" id="IPR016035">
    <property type="entry name" value="Acyl_Trfase/lysoPLipase"/>
</dbReference>
<keyword evidence="2 4" id="KW-0442">Lipid degradation</keyword>
<evidence type="ECO:0000256" key="3">
    <source>
        <dbReference type="ARBA" id="ARBA00023098"/>
    </source>
</evidence>
<dbReference type="PROSITE" id="PS51635">
    <property type="entry name" value="PNPLA"/>
    <property type="match status" value="1"/>
</dbReference>
<comment type="caution">
    <text evidence="6">The sequence shown here is derived from an EMBL/GenBank/DDBJ whole genome shotgun (WGS) entry which is preliminary data.</text>
</comment>